<dbReference type="PANTHER" id="PTHR41771">
    <property type="entry name" value="MEMBRANE PROTEIN-RELATED"/>
    <property type="match status" value="1"/>
</dbReference>
<evidence type="ECO:0000313" key="3">
    <source>
        <dbReference type="EMBL" id="RQN02994.1"/>
    </source>
</evidence>
<comment type="caution">
    <text evidence="3">The sequence shown here is derived from an EMBL/GenBank/DDBJ whole genome shotgun (WGS) entry which is preliminary data.</text>
</comment>
<evidence type="ECO:0000313" key="4">
    <source>
        <dbReference type="Proteomes" id="UP000275225"/>
    </source>
</evidence>
<protein>
    <submittedName>
        <fullName evidence="3">YibE/F family protein</fullName>
    </submittedName>
</protein>
<gene>
    <name evidence="3" type="ORF">EHW97_11200</name>
</gene>
<dbReference type="Pfam" id="PF07907">
    <property type="entry name" value="YibE_F"/>
    <property type="match status" value="1"/>
</dbReference>
<feature type="transmembrane region" description="Helical" evidence="2">
    <location>
        <begin position="145"/>
        <end position="162"/>
    </location>
</feature>
<reference evidence="3 4" key="1">
    <citation type="submission" date="2018-11" db="EMBL/GenBank/DDBJ databases">
        <authorList>
            <person name="Li F."/>
        </authorList>
    </citation>
    <scope>NUCLEOTIDE SEQUENCE [LARGE SCALE GENOMIC DNA]</scope>
    <source>
        <strain evidence="3 4">YS17T</strain>
    </source>
</reference>
<keyword evidence="2" id="KW-1133">Transmembrane helix</keyword>
<feature type="transmembrane region" description="Helical" evidence="2">
    <location>
        <begin position="266"/>
        <end position="284"/>
    </location>
</feature>
<dbReference type="EMBL" id="RQJX01000015">
    <property type="protein sequence ID" value="RQN02994.1"/>
    <property type="molecule type" value="Genomic_DNA"/>
</dbReference>
<evidence type="ECO:0000256" key="2">
    <source>
        <dbReference type="SAM" id="Phobius"/>
    </source>
</evidence>
<keyword evidence="2" id="KW-0472">Membrane</keyword>
<keyword evidence="4" id="KW-1185">Reference proteome</keyword>
<dbReference type="PANTHER" id="PTHR41771:SF1">
    <property type="entry name" value="MEMBRANE PROTEIN"/>
    <property type="match status" value="1"/>
</dbReference>
<feature type="transmembrane region" description="Helical" evidence="2">
    <location>
        <begin position="226"/>
        <end position="246"/>
    </location>
</feature>
<dbReference type="InterPro" id="IPR012507">
    <property type="entry name" value="YibE_F"/>
</dbReference>
<proteinExistence type="predicted"/>
<feature type="transmembrane region" description="Helical" evidence="2">
    <location>
        <begin position="326"/>
        <end position="347"/>
    </location>
</feature>
<feature type="transmembrane region" description="Helical" evidence="2">
    <location>
        <begin position="20"/>
        <end position="40"/>
    </location>
</feature>
<name>A0A3N6XZ48_9ACTN</name>
<dbReference type="Proteomes" id="UP000275225">
    <property type="component" value="Unassembled WGS sequence"/>
</dbReference>
<feature type="transmembrane region" description="Helical" evidence="2">
    <location>
        <begin position="195"/>
        <end position="214"/>
    </location>
</feature>
<evidence type="ECO:0000256" key="1">
    <source>
        <dbReference type="SAM" id="MobiDB-lite"/>
    </source>
</evidence>
<dbReference type="RefSeq" id="WP_124237257.1">
    <property type="nucleotide sequence ID" value="NZ_JBHUFI010000013.1"/>
</dbReference>
<feature type="region of interest" description="Disordered" evidence="1">
    <location>
        <begin position="396"/>
        <end position="426"/>
    </location>
</feature>
<feature type="transmembrane region" description="Helical" evidence="2">
    <location>
        <begin position="367"/>
        <end position="389"/>
    </location>
</feature>
<sequence length="426" mass="43496">MAHSHAHSFDAPPRPRLATALAVVVGVIAVAAIAGMVALWPNSEDVPKGVGPYSAEGVDLVDATVESVEPFDCGSTGIGPDNTPMVEGDCAQITATTEAGDTAEFTLDPTRYVGAGMVAGDEIILIEIAPEGQEATYEFHDYQRGSQLLVMAIVFGVLVALIGRWRGVFAILGIGVTLLALVRFVLPALLAGGPALAIAIVGSTAIMLVVLYLAHGISIRTTAALFGTLFGIAFTAVAGAFATSWAHLTGVGSEDDHLLVASAPDMSLSGVVAATMVIAGLGVLNDVTVTQASAVWEMRGLQPTAGPGQLFRSAMRIGRDHIASSVYTLVFAYAGSAMAVLLLITAYQQELLQVATTEQIGQEIVRTLVGAVGLVLAVPVTTAIAVALAPPAAGDHADEGDLTLPTPGGEHAAEPGAHAAPSDVRA</sequence>
<dbReference type="AlphaFoldDB" id="A0A3N6XZ48"/>
<feature type="transmembrane region" description="Helical" evidence="2">
    <location>
        <begin position="169"/>
        <end position="189"/>
    </location>
</feature>
<keyword evidence="2" id="KW-0812">Transmembrane</keyword>
<organism evidence="3 4">
    <name type="scientific">Aeromicrobium camelliae</name>
    <dbReference type="NCBI Taxonomy" id="1538144"/>
    <lineage>
        <taxon>Bacteria</taxon>
        <taxon>Bacillati</taxon>
        <taxon>Actinomycetota</taxon>
        <taxon>Actinomycetes</taxon>
        <taxon>Propionibacteriales</taxon>
        <taxon>Nocardioidaceae</taxon>
        <taxon>Aeromicrobium</taxon>
    </lineage>
</organism>
<dbReference type="OrthoDB" id="5846312at2"/>
<accession>A0A3N6XZ48</accession>
<feature type="compositionally biased region" description="Low complexity" evidence="1">
    <location>
        <begin position="407"/>
        <end position="426"/>
    </location>
</feature>